<dbReference type="Gene3D" id="2.30.110.10">
    <property type="entry name" value="Electron Transport, Fmn-binding Protein, Chain A"/>
    <property type="match status" value="1"/>
</dbReference>
<sequence length="212" mass="23599">MSDRFAGFRDFVTNEAELEAVIPPPLPQIAGKVVDRLDEVCRGFIARSPFCVLASANPDGHIDLSPKGDPAGFVKVLDDSHLAIPDRPGNRRADTFRNLLRDPRLGMIFLIPGKTETLRISGEARIVRDRDLRESMAIDGRVPALAIVLHVERAFIHCPKCMIRSGLWEPERWPGSTDLPDIGKAMIAQAKLDMTEDELFDLVTREGLTTLY</sequence>
<dbReference type="SUPFAM" id="SSF50475">
    <property type="entry name" value="FMN-binding split barrel"/>
    <property type="match status" value="1"/>
</dbReference>
<evidence type="ECO:0000313" key="3">
    <source>
        <dbReference type="Proteomes" id="UP001595528"/>
    </source>
</evidence>
<evidence type="ECO:0000259" key="1">
    <source>
        <dbReference type="Pfam" id="PF01243"/>
    </source>
</evidence>
<comment type="caution">
    <text evidence="2">The sequence shown here is derived from an EMBL/GenBank/DDBJ whole genome shotgun (WGS) entry which is preliminary data.</text>
</comment>
<dbReference type="InterPro" id="IPR011576">
    <property type="entry name" value="Pyridox_Oxase_N"/>
</dbReference>
<feature type="domain" description="Pyridoxamine 5'-phosphate oxidase N-terminal" evidence="1">
    <location>
        <begin position="37"/>
        <end position="140"/>
    </location>
</feature>
<proteinExistence type="predicted"/>
<dbReference type="InterPro" id="IPR012349">
    <property type="entry name" value="Split_barrel_FMN-bd"/>
</dbReference>
<dbReference type="EMBL" id="JBHRTR010000034">
    <property type="protein sequence ID" value="MFC3229738.1"/>
    <property type="molecule type" value="Genomic_DNA"/>
</dbReference>
<dbReference type="Proteomes" id="UP001595528">
    <property type="component" value="Unassembled WGS sequence"/>
</dbReference>
<dbReference type="RefSeq" id="WP_379904220.1">
    <property type="nucleotide sequence ID" value="NZ_JBHRTR010000034.1"/>
</dbReference>
<keyword evidence="3" id="KW-1185">Reference proteome</keyword>
<dbReference type="NCBIfam" id="TIGR04025">
    <property type="entry name" value="PPOX_FMN_DR2398"/>
    <property type="match status" value="1"/>
</dbReference>
<dbReference type="Pfam" id="PF01243">
    <property type="entry name" value="PNPOx_N"/>
    <property type="match status" value="1"/>
</dbReference>
<dbReference type="PANTHER" id="PTHR42815">
    <property type="entry name" value="FAD-BINDING, PUTATIVE (AFU_ORTHOLOGUE AFUA_6G07600)-RELATED"/>
    <property type="match status" value="1"/>
</dbReference>
<protein>
    <submittedName>
        <fullName evidence="2">MSMEG_1061 family FMN-dependent PPOX-type flavoprotein</fullName>
    </submittedName>
</protein>
<dbReference type="PANTHER" id="PTHR42815:SF2">
    <property type="entry name" value="FAD-BINDING, PUTATIVE (AFU_ORTHOLOGUE AFUA_6G07600)-RELATED"/>
    <property type="match status" value="1"/>
</dbReference>
<organism evidence="2 3">
    <name type="scientific">Marinibaculum pumilum</name>
    <dbReference type="NCBI Taxonomy" id="1766165"/>
    <lineage>
        <taxon>Bacteria</taxon>
        <taxon>Pseudomonadati</taxon>
        <taxon>Pseudomonadota</taxon>
        <taxon>Alphaproteobacteria</taxon>
        <taxon>Rhodospirillales</taxon>
        <taxon>Rhodospirillaceae</taxon>
        <taxon>Marinibaculum</taxon>
    </lineage>
</organism>
<gene>
    <name evidence="2" type="ORF">ACFOGJ_20990</name>
</gene>
<name>A0ABV7L5W8_9PROT</name>
<evidence type="ECO:0000313" key="2">
    <source>
        <dbReference type="EMBL" id="MFC3229738.1"/>
    </source>
</evidence>
<accession>A0ABV7L5W8</accession>
<reference evidence="3" key="1">
    <citation type="journal article" date="2019" name="Int. J. Syst. Evol. Microbiol.">
        <title>The Global Catalogue of Microorganisms (GCM) 10K type strain sequencing project: providing services to taxonomists for standard genome sequencing and annotation.</title>
        <authorList>
            <consortium name="The Broad Institute Genomics Platform"/>
            <consortium name="The Broad Institute Genome Sequencing Center for Infectious Disease"/>
            <person name="Wu L."/>
            <person name="Ma J."/>
        </authorList>
    </citation>
    <scope>NUCLEOTIDE SEQUENCE [LARGE SCALE GENOMIC DNA]</scope>
    <source>
        <strain evidence="3">KCTC 42964</strain>
    </source>
</reference>
<dbReference type="InterPro" id="IPR024029">
    <property type="entry name" value="Pyridox_Oxase_FMN-dep"/>
</dbReference>